<reference evidence="3" key="2">
    <citation type="submission" date="2015-07" db="EMBL/GenBank/DDBJ databases">
        <title>MeaNS - Measles Nucleotide Surveillance Program.</title>
        <authorList>
            <person name="Tran T."/>
            <person name="Druce J."/>
        </authorList>
    </citation>
    <scope>NUCLEOTIDE SEQUENCE</scope>
    <source>
        <strain evidence="3">DSM 9887</strain>
    </source>
</reference>
<dbReference type="Proteomes" id="UP000036834">
    <property type="component" value="Unassembled WGS sequence"/>
</dbReference>
<evidence type="ECO:0000313" key="5">
    <source>
        <dbReference type="Proteomes" id="UP000319578"/>
    </source>
</evidence>
<sequence length="167" mass="19506">MDHYEENLSKTREQLLLEISSVRAEDFNRRLEQDKWSIAQVCHHLVIIDTLFAKAIVHGLKRMNPTNTEFVPIEFVADRSNKIQAPEITEPSSEPFQVQQIIQMLHDSRQNFLDVLSKVEDRAILKTVAVTHPVLGHLPLDQWVELLYVHEQRHIEQIQELKARCVI</sequence>
<evidence type="ECO:0000313" key="4">
    <source>
        <dbReference type="Proteomes" id="UP000036834"/>
    </source>
</evidence>
<dbReference type="EMBL" id="BJON01000018">
    <property type="protein sequence ID" value="GED70892.1"/>
    <property type="molecule type" value="Genomic_DNA"/>
</dbReference>
<dbReference type="InterPro" id="IPR024775">
    <property type="entry name" value="DinB-like"/>
</dbReference>
<dbReference type="InterPro" id="IPR034660">
    <property type="entry name" value="DinB/YfiT-like"/>
</dbReference>
<dbReference type="EMBL" id="LGIQ01000011">
    <property type="protein sequence ID" value="KNB69455.1"/>
    <property type="molecule type" value="Genomic_DNA"/>
</dbReference>
<proteinExistence type="predicted"/>
<comment type="caution">
    <text evidence="3">The sequence shown here is derived from an EMBL/GenBank/DDBJ whole genome shotgun (WGS) entry which is preliminary data.</text>
</comment>
<dbReference type="Pfam" id="PF12867">
    <property type="entry name" value="DinB_2"/>
    <property type="match status" value="1"/>
</dbReference>
<reference evidence="4" key="1">
    <citation type="submission" date="2015-07" db="EMBL/GenBank/DDBJ databases">
        <title>Genome sequencing project for genomic taxonomy and phylogenomics of Bacillus-like bacteria.</title>
        <authorList>
            <person name="Liu B."/>
            <person name="Wang J."/>
            <person name="Zhu Y."/>
            <person name="Liu G."/>
            <person name="Chen Q."/>
            <person name="Chen Z."/>
            <person name="Lan J."/>
            <person name="Che J."/>
            <person name="Ge C."/>
            <person name="Shi H."/>
            <person name="Pan Z."/>
            <person name="Liu X."/>
        </authorList>
    </citation>
    <scope>NUCLEOTIDE SEQUENCE [LARGE SCALE GENOMIC DNA]</scope>
    <source>
        <strain evidence="4">DSM 9887</strain>
    </source>
</reference>
<organism evidence="3 4">
    <name type="scientific">Brevibacillus reuszeri</name>
    <dbReference type="NCBI Taxonomy" id="54915"/>
    <lineage>
        <taxon>Bacteria</taxon>
        <taxon>Bacillati</taxon>
        <taxon>Bacillota</taxon>
        <taxon>Bacilli</taxon>
        <taxon>Bacillales</taxon>
        <taxon>Paenibacillaceae</taxon>
        <taxon>Brevibacillus</taxon>
    </lineage>
</organism>
<keyword evidence="5" id="KW-1185">Reference proteome</keyword>
<evidence type="ECO:0000313" key="2">
    <source>
        <dbReference type="EMBL" id="GED70892.1"/>
    </source>
</evidence>
<dbReference type="Gene3D" id="1.20.120.450">
    <property type="entry name" value="dinb family like domain"/>
    <property type="match status" value="1"/>
</dbReference>
<feature type="domain" description="DinB-like" evidence="1">
    <location>
        <begin position="8"/>
        <end position="158"/>
    </location>
</feature>
<dbReference type="RefSeq" id="WP_049741465.1">
    <property type="nucleotide sequence ID" value="NZ_BJON01000018.1"/>
</dbReference>
<dbReference type="PATRIC" id="fig|54915.3.peg.4487"/>
<accession>A0A0K9YMR2</accession>
<evidence type="ECO:0000259" key="1">
    <source>
        <dbReference type="Pfam" id="PF12867"/>
    </source>
</evidence>
<dbReference type="AlphaFoldDB" id="A0A0K9YMR2"/>
<protein>
    <submittedName>
        <fullName evidence="3">PadR family transcriptional regulator</fullName>
    </submittedName>
</protein>
<dbReference type="OrthoDB" id="5464839at2"/>
<reference evidence="2 5" key="3">
    <citation type="submission" date="2019-06" db="EMBL/GenBank/DDBJ databases">
        <title>Whole genome shotgun sequence of Brevibacillus reuszeri NBRC 15719.</title>
        <authorList>
            <person name="Hosoyama A."/>
            <person name="Uohara A."/>
            <person name="Ohji S."/>
            <person name="Ichikawa N."/>
        </authorList>
    </citation>
    <scope>NUCLEOTIDE SEQUENCE [LARGE SCALE GENOMIC DNA]</scope>
    <source>
        <strain evidence="2 5">NBRC 15719</strain>
    </source>
</reference>
<gene>
    <name evidence="3" type="ORF">ADS79_26575</name>
    <name evidence="2" type="ORF">BRE01_45940</name>
</gene>
<dbReference type="Proteomes" id="UP000319578">
    <property type="component" value="Unassembled WGS sequence"/>
</dbReference>
<dbReference type="SUPFAM" id="SSF109854">
    <property type="entry name" value="DinB/YfiT-like putative metalloenzymes"/>
    <property type="match status" value="1"/>
</dbReference>
<evidence type="ECO:0000313" key="3">
    <source>
        <dbReference type="EMBL" id="KNB69455.1"/>
    </source>
</evidence>
<dbReference type="STRING" id="54915.ADS79_26575"/>
<name>A0A0K9YMR2_9BACL</name>